<dbReference type="PANTHER" id="PTHR47500:SF3">
    <property type="entry name" value="EF-HAND DOMAIN-CONTAINING PROTEIN"/>
    <property type="match status" value="1"/>
</dbReference>
<evidence type="ECO:0000313" key="3">
    <source>
        <dbReference type="EMBL" id="KAG0282230.1"/>
    </source>
</evidence>
<evidence type="ECO:0000313" key="4">
    <source>
        <dbReference type="Proteomes" id="UP001194696"/>
    </source>
</evidence>
<dbReference type="InterPro" id="IPR002048">
    <property type="entry name" value="EF_hand_dom"/>
</dbReference>
<sequence>MPQTASSNLTPAQIQDLQESFNTFDRNNDGTISRRELHSLLHTVGHKVNAQGLENLLTKYDTDKSGTIDFKEFLSLTALLIKNKVSSN</sequence>
<dbReference type="SUPFAM" id="SSF47473">
    <property type="entry name" value="EF-hand"/>
    <property type="match status" value="1"/>
</dbReference>
<dbReference type="Proteomes" id="UP001194696">
    <property type="component" value="Unassembled WGS sequence"/>
</dbReference>
<evidence type="ECO:0000256" key="1">
    <source>
        <dbReference type="ARBA" id="ARBA00022837"/>
    </source>
</evidence>
<dbReference type="PROSITE" id="PS50222">
    <property type="entry name" value="EF_HAND_2"/>
    <property type="match status" value="2"/>
</dbReference>
<dbReference type="PANTHER" id="PTHR47500">
    <property type="entry name" value="EF-HAND CALCIUM-BINDING DOMAIN-CONTAINING PROTEIN"/>
    <property type="match status" value="1"/>
</dbReference>
<dbReference type="Pfam" id="PF13499">
    <property type="entry name" value="EF-hand_7"/>
    <property type="match status" value="1"/>
</dbReference>
<dbReference type="EMBL" id="JAAAIM010001102">
    <property type="protein sequence ID" value="KAG0282230.1"/>
    <property type="molecule type" value="Genomic_DNA"/>
</dbReference>
<feature type="domain" description="EF-hand" evidence="2">
    <location>
        <begin position="12"/>
        <end position="47"/>
    </location>
</feature>
<dbReference type="Gene3D" id="1.10.238.10">
    <property type="entry name" value="EF-hand"/>
    <property type="match status" value="1"/>
</dbReference>
<organism evidence="3 4">
    <name type="scientific">Linnemannia gamsii</name>
    <dbReference type="NCBI Taxonomy" id="64522"/>
    <lineage>
        <taxon>Eukaryota</taxon>
        <taxon>Fungi</taxon>
        <taxon>Fungi incertae sedis</taxon>
        <taxon>Mucoromycota</taxon>
        <taxon>Mortierellomycotina</taxon>
        <taxon>Mortierellomycetes</taxon>
        <taxon>Mortierellales</taxon>
        <taxon>Mortierellaceae</taxon>
        <taxon>Linnemannia</taxon>
    </lineage>
</organism>
<keyword evidence="4" id="KW-1185">Reference proteome</keyword>
<dbReference type="PROSITE" id="PS00018">
    <property type="entry name" value="EF_HAND_1"/>
    <property type="match status" value="2"/>
</dbReference>
<protein>
    <recommendedName>
        <fullName evidence="2">EF-hand domain-containing protein</fullName>
    </recommendedName>
</protein>
<evidence type="ECO:0000259" key="2">
    <source>
        <dbReference type="PROSITE" id="PS50222"/>
    </source>
</evidence>
<dbReference type="InterPro" id="IPR011992">
    <property type="entry name" value="EF-hand-dom_pair"/>
</dbReference>
<dbReference type="SMART" id="SM00054">
    <property type="entry name" value="EFh"/>
    <property type="match status" value="2"/>
</dbReference>
<dbReference type="CDD" id="cd00051">
    <property type="entry name" value="EFh"/>
    <property type="match status" value="1"/>
</dbReference>
<proteinExistence type="predicted"/>
<accession>A0ABQ7JPQ5</accession>
<dbReference type="InterPro" id="IPR018247">
    <property type="entry name" value="EF_Hand_1_Ca_BS"/>
</dbReference>
<name>A0ABQ7JPQ5_9FUNG</name>
<keyword evidence="1" id="KW-0106">Calcium</keyword>
<reference evidence="3 4" key="1">
    <citation type="journal article" date="2020" name="Fungal Divers.">
        <title>Resolving the Mortierellaceae phylogeny through synthesis of multi-gene phylogenetics and phylogenomics.</title>
        <authorList>
            <person name="Vandepol N."/>
            <person name="Liber J."/>
            <person name="Desiro A."/>
            <person name="Na H."/>
            <person name="Kennedy M."/>
            <person name="Barry K."/>
            <person name="Grigoriev I.V."/>
            <person name="Miller A.N."/>
            <person name="O'Donnell K."/>
            <person name="Stajich J.E."/>
            <person name="Bonito G."/>
        </authorList>
    </citation>
    <scope>NUCLEOTIDE SEQUENCE [LARGE SCALE GENOMIC DNA]</scope>
    <source>
        <strain evidence="3 4">AD045</strain>
    </source>
</reference>
<feature type="domain" description="EF-hand" evidence="2">
    <location>
        <begin position="48"/>
        <end position="83"/>
    </location>
</feature>
<comment type="caution">
    <text evidence="3">The sequence shown here is derived from an EMBL/GenBank/DDBJ whole genome shotgun (WGS) entry which is preliminary data.</text>
</comment>
<gene>
    <name evidence="3" type="ORF">BGZ96_000724</name>
</gene>
<dbReference type="InterPro" id="IPR043520">
    <property type="entry name" value="SPT21"/>
</dbReference>